<evidence type="ECO:0000313" key="4">
    <source>
        <dbReference type="EMBL" id="GAD93150.1"/>
    </source>
</evidence>
<dbReference type="HOGENOM" id="CLU_017584_4_4_1"/>
<keyword evidence="4" id="KW-0808">Transferase</keyword>
<dbReference type="eggNOG" id="KOG0257">
    <property type="taxonomic scope" value="Eukaryota"/>
</dbReference>
<dbReference type="InterPro" id="IPR015422">
    <property type="entry name" value="PyrdxlP-dep_Trfase_small"/>
</dbReference>
<dbReference type="PANTHER" id="PTHR43510">
    <property type="entry name" value="AMINOTRANSFERASE FUNCTION, HYPOTHETICAL (EUROFUNG)"/>
    <property type="match status" value="1"/>
</dbReference>
<dbReference type="GO" id="GO:0030170">
    <property type="term" value="F:pyridoxal phosphate binding"/>
    <property type="evidence" value="ECO:0007669"/>
    <property type="project" value="InterPro"/>
</dbReference>
<dbReference type="InParanoid" id="V5HU82"/>
<dbReference type="InterPro" id="IPR015421">
    <property type="entry name" value="PyrdxlP-dep_Trfase_major"/>
</dbReference>
<feature type="domain" description="Aminotransferase class I/classII large" evidence="3">
    <location>
        <begin position="64"/>
        <end position="362"/>
    </location>
</feature>
<reference evidence="5" key="1">
    <citation type="journal article" date="2014" name="Genome Announc.">
        <title>Draft genome sequence of the formaldehyde-resistant fungus Byssochlamys spectabilis No. 5 (anamorph Paecilomyces variotii No. 5) (NBRC109023).</title>
        <authorList>
            <person name="Oka T."/>
            <person name="Ekino K."/>
            <person name="Fukuda K."/>
            <person name="Nomura Y."/>
        </authorList>
    </citation>
    <scope>NUCLEOTIDE SEQUENCE [LARGE SCALE GENOMIC DNA]</scope>
    <source>
        <strain evidence="5">No. 5 / NBRC 109023</strain>
    </source>
</reference>
<dbReference type="CDD" id="cd00609">
    <property type="entry name" value="AAT_like"/>
    <property type="match status" value="1"/>
</dbReference>
<dbReference type="GO" id="GO:0008483">
    <property type="term" value="F:transaminase activity"/>
    <property type="evidence" value="ECO:0007669"/>
    <property type="project" value="UniProtKB-KW"/>
</dbReference>
<dbReference type="Pfam" id="PF00155">
    <property type="entry name" value="Aminotran_1_2"/>
    <property type="match status" value="1"/>
</dbReference>
<keyword evidence="4" id="KW-0032">Aminotransferase</keyword>
<keyword evidence="2" id="KW-0663">Pyridoxal phosphate</keyword>
<dbReference type="AlphaFoldDB" id="V5HU82"/>
<evidence type="ECO:0000259" key="3">
    <source>
        <dbReference type="Pfam" id="PF00155"/>
    </source>
</evidence>
<dbReference type="InterPro" id="IPR004838">
    <property type="entry name" value="NHTrfase_class1_PyrdxlP-BS"/>
</dbReference>
<accession>V5HU82</accession>
<dbReference type="OrthoDB" id="7042322at2759"/>
<dbReference type="PROSITE" id="PS00105">
    <property type="entry name" value="AA_TRANSFER_CLASS_1"/>
    <property type="match status" value="1"/>
</dbReference>
<evidence type="ECO:0000313" key="5">
    <source>
        <dbReference type="Proteomes" id="UP000018001"/>
    </source>
</evidence>
<dbReference type="InterPro" id="IPR015424">
    <property type="entry name" value="PyrdxlP-dep_Trfase"/>
</dbReference>
<comment type="similarity">
    <text evidence="1">Belongs to the class-I pyridoxal-phosphate-dependent aminotransferase family.</text>
</comment>
<dbReference type="Gene3D" id="3.40.640.10">
    <property type="entry name" value="Type I PLP-dependent aspartate aminotransferase-like (Major domain)"/>
    <property type="match status" value="1"/>
</dbReference>
<protein>
    <submittedName>
        <fullName evidence="4">Aspartate aminotransferase, putative</fullName>
    </submittedName>
</protein>
<comment type="caution">
    <text evidence="4">The sequence shown here is derived from an EMBL/GenBank/DDBJ whole genome shotgun (WGS) entry which is preliminary data.</text>
</comment>
<dbReference type="InterPro" id="IPR004839">
    <property type="entry name" value="Aminotransferase_I/II_large"/>
</dbReference>
<dbReference type="Proteomes" id="UP000018001">
    <property type="component" value="Unassembled WGS sequence"/>
</dbReference>
<gene>
    <name evidence="4" type="ORF">PVAR5_1756</name>
</gene>
<evidence type="ECO:0000256" key="2">
    <source>
        <dbReference type="ARBA" id="ARBA00022898"/>
    </source>
</evidence>
<dbReference type="SUPFAM" id="SSF53383">
    <property type="entry name" value="PLP-dependent transferases"/>
    <property type="match status" value="1"/>
</dbReference>
<dbReference type="EMBL" id="BAUL01000047">
    <property type="protein sequence ID" value="GAD93150.1"/>
    <property type="molecule type" value="Genomic_DNA"/>
</dbReference>
<dbReference type="Gene3D" id="3.90.1150.10">
    <property type="entry name" value="Aspartate Aminotransferase, domain 1"/>
    <property type="match status" value="1"/>
</dbReference>
<proteinExistence type="inferred from homology"/>
<evidence type="ECO:0000256" key="1">
    <source>
        <dbReference type="ARBA" id="ARBA00007441"/>
    </source>
</evidence>
<organism evidence="4 5">
    <name type="scientific">Byssochlamys spectabilis (strain No. 5 / NBRC 109023)</name>
    <name type="common">Paecilomyces variotii</name>
    <dbReference type="NCBI Taxonomy" id="1356009"/>
    <lineage>
        <taxon>Eukaryota</taxon>
        <taxon>Fungi</taxon>
        <taxon>Dikarya</taxon>
        <taxon>Ascomycota</taxon>
        <taxon>Pezizomycotina</taxon>
        <taxon>Eurotiomycetes</taxon>
        <taxon>Eurotiomycetidae</taxon>
        <taxon>Eurotiales</taxon>
        <taxon>Thermoascaceae</taxon>
        <taxon>Paecilomyces</taxon>
    </lineage>
</organism>
<name>V5HU82_BYSSN</name>
<dbReference type="PANTHER" id="PTHR43510:SF1">
    <property type="entry name" value="AMINOTRANSFERASE FUNCTION, HYPOTHETICAL (EUROFUNG)"/>
    <property type="match status" value="1"/>
</dbReference>
<keyword evidence="5" id="KW-1185">Reference proteome</keyword>
<sequence>MTLKFKLSALVSSHPTPEESQHLVNMTESSITPRSIDELDLKVPTNLPLEHGREKGLSGLCGMVAERYGVDMEDVLVTVGASSGIYFVQTALLGPGDHLVMMRPNYPLNIEGAETTGCDISCVDLDFDSGFRVDIDRIAAAIRPETKLISICNPNNPAGTIMSTAELQALAEVARSHDCYLLVDETYSDLLYDGRLPGAASLGSHVIGVSSMSKTWGVSGLRVGWITTKNKQLMDTFVAAKQIISITAGILDETLAEQIMAKADKLHPPIIAELKQRRDLVDSWIRSEVDLLEWILPVAGATGFVRVKQIPPGGMDAFHKRLRSEHHTAVIPGKCFEQPDECFRLGFGYPPSDQVEKGLKAISRALRG</sequence>